<protein>
    <recommendedName>
        <fullName evidence="3">Restriction endonuclease domain-containing protein</fullName>
    </recommendedName>
</protein>
<comment type="caution">
    <text evidence="1">The sequence shown here is derived from an EMBL/GenBank/DDBJ whole genome shotgun (WGS) entry which is preliminary data.</text>
</comment>
<proteinExistence type="predicted"/>
<evidence type="ECO:0000313" key="2">
    <source>
        <dbReference type="Proteomes" id="UP001597045"/>
    </source>
</evidence>
<gene>
    <name evidence="1" type="ORF">ACFQ1S_08890</name>
</gene>
<reference evidence="2" key="1">
    <citation type="journal article" date="2019" name="Int. J. Syst. Evol. Microbiol.">
        <title>The Global Catalogue of Microorganisms (GCM) 10K type strain sequencing project: providing services to taxonomists for standard genome sequencing and annotation.</title>
        <authorList>
            <consortium name="The Broad Institute Genomics Platform"/>
            <consortium name="The Broad Institute Genome Sequencing Center for Infectious Disease"/>
            <person name="Wu L."/>
            <person name="Ma J."/>
        </authorList>
    </citation>
    <scope>NUCLEOTIDE SEQUENCE [LARGE SCALE GENOMIC DNA]</scope>
    <source>
        <strain evidence="2">JCM 31486</strain>
    </source>
</reference>
<keyword evidence="2" id="KW-1185">Reference proteome</keyword>
<accession>A0ABW3M7U5</accession>
<organism evidence="1 2">
    <name type="scientific">Kibdelosporangium lantanae</name>
    <dbReference type="NCBI Taxonomy" id="1497396"/>
    <lineage>
        <taxon>Bacteria</taxon>
        <taxon>Bacillati</taxon>
        <taxon>Actinomycetota</taxon>
        <taxon>Actinomycetes</taxon>
        <taxon>Pseudonocardiales</taxon>
        <taxon>Pseudonocardiaceae</taxon>
        <taxon>Kibdelosporangium</taxon>
    </lineage>
</organism>
<sequence>MIALPSWHSMVVRRFTTALENQAPIGDTVEAGVPVRLDGRNRLEPDAERGDRAVKPRRYAEAGIPHFWLGENKNGQPVVHVHELAGSVPAHHQPPTKPDPACHGSVLDVHPRRGPTHVTTARGISDLSLPLTP</sequence>
<evidence type="ECO:0000313" key="1">
    <source>
        <dbReference type="EMBL" id="MFD1045674.1"/>
    </source>
</evidence>
<dbReference type="Proteomes" id="UP001597045">
    <property type="component" value="Unassembled WGS sequence"/>
</dbReference>
<dbReference type="EMBL" id="JBHTIS010000377">
    <property type="protein sequence ID" value="MFD1045674.1"/>
    <property type="molecule type" value="Genomic_DNA"/>
</dbReference>
<name>A0ABW3M7U5_9PSEU</name>
<evidence type="ECO:0008006" key="3">
    <source>
        <dbReference type="Google" id="ProtNLM"/>
    </source>
</evidence>